<dbReference type="EMBL" id="MU001697">
    <property type="protein sequence ID" value="KAF2453435.1"/>
    <property type="molecule type" value="Genomic_DNA"/>
</dbReference>
<dbReference type="PANTHER" id="PTHR43963:SF6">
    <property type="entry name" value="CHAIN DEHYDROGENASE FAMILY PROTEIN, PUTATIVE (AFU_ORTHOLOGUE AFUA_3G15350)-RELATED"/>
    <property type="match status" value="1"/>
</dbReference>
<gene>
    <name evidence="5" type="ORF">BDY21DRAFT_266716</name>
</gene>
<dbReference type="InterPro" id="IPR036291">
    <property type="entry name" value="NAD(P)-bd_dom_sf"/>
</dbReference>
<keyword evidence="2" id="KW-0521">NADP</keyword>
<evidence type="ECO:0008006" key="7">
    <source>
        <dbReference type="Google" id="ProtNLM"/>
    </source>
</evidence>
<protein>
    <recommendedName>
        <fullName evidence="7">NAD(P)-binding protein</fullName>
    </recommendedName>
</protein>
<name>A0A6A6NNT0_9PEZI</name>
<dbReference type="PRINTS" id="PR00081">
    <property type="entry name" value="GDHRDH"/>
</dbReference>
<dbReference type="PANTHER" id="PTHR43963">
    <property type="entry name" value="CARBONYL REDUCTASE 1-RELATED"/>
    <property type="match status" value="1"/>
</dbReference>
<evidence type="ECO:0000256" key="4">
    <source>
        <dbReference type="RuleBase" id="RU000363"/>
    </source>
</evidence>
<evidence type="ECO:0000256" key="3">
    <source>
        <dbReference type="ARBA" id="ARBA00023002"/>
    </source>
</evidence>
<evidence type="ECO:0000313" key="6">
    <source>
        <dbReference type="Proteomes" id="UP000799766"/>
    </source>
</evidence>
<dbReference type="OrthoDB" id="191139at2759"/>
<dbReference type="Proteomes" id="UP000799766">
    <property type="component" value="Unassembled WGS sequence"/>
</dbReference>
<dbReference type="PRINTS" id="PR00080">
    <property type="entry name" value="SDRFAMILY"/>
</dbReference>
<feature type="non-terminal residue" evidence="5">
    <location>
        <position position="1"/>
    </location>
</feature>
<dbReference type="GO" id="GO:0016491">
    <property type="term" value="F:oxidoreductase activity"/>
    <property type="evidence" value="ECO:0007669"/>
    <property type="project" value="UniProtKB-KW"/>
</dbReference>
<dbReference type="SUPFAM" id="SSF51735">
    <property type="entry name" value="NAD(P)-binding Rossmann-fold domains"/>
    <property type="match status" value="1"/>
</dbReference>
<sequence>QTILVTGANRGIGFSIVQSMATAAPNHTYIVGSRKIAAGEDAVRQLLAIEGLSSVHFEALEIDILSDESVKKAVAEIESRFGGLDTLVNNAGMARIPKPDGSDLRDNFNQTFATNVTATAATTFSFLPLLKKTPAARVINVSSSRGSLTLQTTGKLPPTASIAYTASKSALNVVTLEMQKLAPEVSFWAACPGYCKTAFNGFRGKKDPLDGARVVRELALSESGK</sequence>
<accession>A0A6A6NNT0</accession>
<dbReference type="Gene3D" id="3.40.50.720">
    <property type="entry name" value="NAD(P)-binding Rossmann-like Domain"/>
    <property type="match status" value="1"/>
</dbReference>
<dbReference type="InterPro" id="IPR002347">
    <property type="entry name" value="SDR_fam"/>
</dbReference>
<keyword evidence="3" id="KW-0560">Oxidoreductase</keyword>
<dbReference type="Pfam" id="PF00106">
    <property type="entry name" value="adh_short"/>
    <property type="match status" value="1"/>
</dbReference>
<organism evidence="5 6">
    <name type="scientific">Lineolata rhizophorae</name>
    <dbReference type="NCBI Taxonomy" id="578093"/>
    <lineage>
        <taxon>Eukaryota</taxon>
        <taxon>Fungi</taxon>
        <taxon>Dikarya</taxon>
        <taxon>Ascomycota</taxon>
        <taxon>Pezizomycotina</taxon>
        <taxon>Dothideomycetes</taxon>
        <taxon>Dothideomycetes incertae sedis</taxon>
        <taxon>Lineolatales</taxon>
        <taxon>Lineolataceae</taxon>
        <taxon>Lineolata</taxon>
    </lineage>
</organism>
<proteinExistence type="inferred from homology"/>
<evidence type="ECO:0000256" key="2">
    <source>
        <dbReference type="ARBA" id="ARBA00022857"/>
    </source>
</evidence>
<feature type="non-terminal residue" evidence="5">
    <location>
        <position position="225"/>
    </location>
</feature>
<reference evidence="5" key="1">
    <citation type="journal article" date="2020" name="Stud. Mycol.">
        <title>101 Dothideomycetes genomes: a test case for predicting lifestyles and emergence of pathogens.</title>
        <authorList>
            <person name="Haridas S."/>
            <person name="Albert R."/>
            <person name="Binder M."/>
            <person name="Bloem J."/>
            <person name="Labutti K."/>
            <person name="Salamov A."/>
            <person name="Andreopoulos B."/>
            <person name="Baker S."/>
            <person name="Barry K."/>
            <person name="Bills G."/>
            <person name="Bluhm B."/>
            <person name="Cannon C."/>
            <person name="Castanera R."/>
            <person name="Culley D."/>
            <person name="Daum C."/>
            <person name="Ezra D."/>
            <person name="Gonzalez J."/>
            <person name="Henrissat B."/>
            <person name="Kuo A."/>
            <person name="Liang C."/>
            <person name="Lipzen A."/>
            <person name="Lutzoni F."/>
            <person name="Magnuson J."/>
            <person name="Mondo S."/>
            <person name="Nolan M."/>
            <person name="Ohm R."/>
            <person name="Pangilinan J."/>
            <person name="Park H.-J."/>
            <person name="Ramirez L."/>
            <person name="Alfaro M."/>
            <person name="Sun H."/>
            <person name="Tritt A."/>
            <person name="Yoshinaga Y."/>
            <person name="Zwiers L.-H."/>
            <person name="Turgeon B."/>
            <person name="Goodwin S."/>
            <person name="Spatafora J."/>
            <person name="Crous P."/>
            <person name="Grigoriev I."/>
        </authorList>
    </citation>
    <scope>NUCLEOTIDE SEQUENCE</scope>
    <source>
        <strain evidence="5">ATCC 16933</strain>
    </source>
</reference>
<dbReference type="AlphaFoldDB" id="A0A6A6NNT0"/>
<evidence type="ECO:0000313" key="5">
    <source>
        <dbReference type="EMBL" id="KAF2453435.1"/>
    </source>
</evidence>
<evidence type="ECO:0000256" key="1">
    <source>
        <dbReference type="ARBA" id="ARBA00006484"/>
    </source>
</evidence>
<comment type="similarity">
    <text evidence="1 4">Belongs to the short-chain dehydrogenases/reductases (SDR) family.</text>
</comment>
<keyword evidence="6" id="KW-1185">Reference proteome</keyword>